<organism evidence="1 2">
    <name type="scientific">Streptomyces cuspidosporus</name>
    <dbReference type="NCBI Taxonomy" id="66882"/>
    <lineage>
        <taxon>Bacteria</taxon>
        <taxon>Bacillati</taxon>
        <taxon>Actinomycetota</taxon>
        <taxon>Actinomycetes</taxon>
        <taxon>Kitasatosporales</taxon>
        <taxon>Streptomycetaceae</taxon>
        <taxon>Streptomyces</taxon>
    </lineage>
</organism>
<reference evidence="2" key="1">
    <citation type="journal article" date="2019" name="Int. J. Syst. Evol. Microbiol.">
        <title>The Global Catalogue of Microorganisms (GCM) 10K type strain sequencing project: providing services to taxonomists for standard genome sequencing and annotation.</title>
        <authorList>
            <consortium name="The Broad Institute Genomics Platform"/>
            <consortium name="The Broad Institute Genome Sequencing Center for Infectious Disease"/>
            <person name="Wu L."/>
            <person name="Ma J."/>
        </authorList>
    </citation>
    <scope>NUCLEOTIDE SEQUENCE [LARGE SCALE GENOMIC DNA]</scope>
    <source>
        <strain evidence="2">JCM 4316</strain>
    </source>
</reference>
<evidence type="ECO:0000313" key="1">
    <source>
        <dbReference type="EMBL" id="GAA2324999.1"/>
    </source>
</evidence>
<evidence type="ECO:0008006" key="3">
    <source>
        <dbReference type="Google" id="ProtNLM"/>
    </source>
</evidence>
<proteinExistence type="predicted"/>
<name>A0ABP5SA02_9ACTN</name>
<gene>
    <name evidence="1" type="ORF">GCM10010246_02380</name>
</gene>
<comment type="caution">
    <text evidence="1">The sequence shown here is derived from an EMBL/GenBank/DDBJ whole genome shotgun (WGS) entry which is preliminary data.</text>
</comment>
<keyword evidence="2" id="KW-1185">Reference proteome</keyword>
<dbReference type="EMBL" id="BAAASD010000001">
    <property type="protein sequence ID" value="GAA2324999.1"/>
    <property type="molecule type" value="Genomic_DNA"/>
</dbReference>
<dbReference type="Proteomes" id="UP001500253">
    <property type="component" value="Unassembled WGS sequence"/>
</dbReference>
<accession>A0ABP5SA02</accession>
<sequence length="65" mass="7185">MRLPMCGPALHNGSQQERLGHDAAYGRTEVDAEIRRGGAEARWPRTSEMACPGIRKTLLANPRRA</sequence>
<protein>
    <recommendedName>
        <fullName evidence="3">Transposase</fullName>
    </recommendedName>
</protein>
<evidence type="ECO:0000313" key="2">
    <source>
        <dbReference type="Proteomes" id="UP001500253"/>
    </source>
</evidence>